<name>A0A2K8Z662_9BACT</name>
<organism evidence="1 2">
    <name type="scientific">Spirosoma pollinicola</name>
    <dbReference type="NCBI Taxonomy" id="2057025"/>
    <lineage>
        <taxon>Bacteria</taxon>
        <taxon>Pseudomonadati</taxon>
        <taxon>Bacteroidota</taxon>
        <taxon>Cytophagia</taxon>
        <taxon>Cytophagales</taxon>
        <taxon>Cytophagaceae</taxon>
        <taxon>Spirosoma</taxon>
    </lineage>
</organism>
<proteinExistence type="predicted"/>
<accession>A0A2K8Z662</accession>
<dbReference type="OrthoDB" id="964185at2"/>
<sequence>MSNSKLSNLLTDNQTLIDQARAYLAENSIDHTLSEWITISEYAQRYNLESQLIEGLITGEPYLLTRYSTSESLK</sequence>
<dbReference type="KEGG" id="spir:CWM47_28020"/>
<gene>
    <name evidence="1" type="ORF">CWM47_28020</name>
</gene>
<dbReference type="Proteomes" id="UP000232883">
    <property type="component" value="Chromosome"/>
</dbReference>
<dbReference type="AlphaFoldDB" id="A0A2K8Z662"/>
<evidence type="ECO:0000313" key="2">
    <source>
        <dbReference type="Proteomes" id="UP000232883"/>
    </source>
</evidence>
<dbReference type="RefSeq" id="WP_100991923.1">
    <property type="nucleotide sequence ID" value="NZ_CP025096.1"/>
</dbReference>
<keyword evidence="2" id="KW-1185">Reference proteome</keyword>
<dbReference type="EMBL" id="CP025096">
    <property type="protein sequence ID" value="AUD05363.1"/>
    <property type="molecule type" value="Genomic_DNA"/>
</dbReference>
<evidence type="ECO:0000313" key="1">
    <source>
        <dbReference type="EMBL" id="AUD05363.1"/>
    </source>
</evidence>
<reference evidence="1 2" key="1">
    <citation type="submission" date="2017-11" db="EMBL/GenBank/DDBJ databases">
        <title>Taxonomic description and genome sequences of Spirosoma HA7 sp. nov., isolated from pollen microhabitat of Corylus avellana.</title>
        <authorList>
            <person name="Ambika Manirajan B."/>
            <person name="Suarez C."/>
            <person name="Ratering S."/>
            <person name="Geissler-Plaum R."/>
            <person name="Cardinale M."/>
            <person name="Sylvia S."/>
        </authorList>
    </citation>
    <scope>NUCLEOTIDE SEQUENCE [LARGE SCALE GENOMIC DNA]</scope>
    <source>
        <strain evidence="1 2">HA7</strain>
    </source>
</reference>
<protein>
    <submittedName>
        <fullName evidence="1">Uncharacterized protein</fullName>
    </submittedName>
</protein>